<comment type="caution">
    <text evidence="1">The sequence shown here is derived from an EMBL/GenBank/DDBJ whole genome shotgun (WGS) entry which is preliminary data.</text>
</comment>
<keyword evidence="2" id="KW-1185">Reference proteome</keyword>
<protein>
    <submittedName>
        <fullName evidence="1">Uncharacterized protein</fullName>
    </submittedName>
</protein>
<evidence type="ECO:0000313" key="1">
    <source>
        <dbReference type="EMBL" id="VEL42778.1"/>
    </source>
</evidence>
<dbReference type="EMBL" id="CAAALY010276527">
    <property type="protein sequence ID" value="VEL42778.1"/>
    <property type="molecule type" value="Genomic_DNA"/>
</dbReference>
<sequence>MPNLRFAHLVYPLVSPPLPDPVYLIRPEGASDLVGMSGDPAGQQSLVSQIGCSHPLATEEEELFLAEVNRLVNLARPNRGRRRLVGVTKQKGSM</sequence>
<dbReference type="AlphaFoldDB" id="A0A448XR38"/>
<name>A0A448XR38_9PLAT</name>
<gene>
    <name evidence="1" type="ORF">PXEA_LOCUS36218</name>
</gene>
<proteinExistence type="predicted"/>
<organism evidence="1 2">
    <name type="scientific">Protopolystoma xenopodis</name>
    <dbReference type="NCBI Taxonomy" id="117903"/>
    <lineage>
        <taxon>Eukaryota</taxon>
        <taxon>Metazoa</taxon>
        <taxon>Spiralia</taxon>
        <taxon>Lophotrochozoa</taxon>
        <taxon>Platyhelminthes</taxon>
        <taxon>Monogenea</taxon>
        <taxon>Polyopisthocotylea</taxon>
        <taxon>Polystomatidea</taxon>
        <taxon>Polystomatidae</taxon>
        <taxon>Protopolystoma</taxon>
    </lineage>
</organism>
<dbReference type="Proteomes" id="UP000784294">
    <property type="component" value="Unassembled WGS sequence"/>
</dbReference>
<accession>A0A448XR38</accession>
<evidence type="ECO:0000313" key="2">
    <source>
        <dbReference type="Proteomes" id="UP000784294"/>
    </source>
</evidence>
<reference evidence="1" key="1">
    <citation type="submission" date="2018-11" db="EMBL/GenBank/DDBJ databases">
        <authorList>
            <consortium name="Pathogen Informatics"/>
        </authorList>
    </citation>
    <scope>NUCLEOTIDE SEQUENCE</scope>
</reference>